<gene>
    <name evidence="3" type="ORF">PMALA_040670</name>
</gene>
<dbReference type="EMBL" id="FLQW01002595">
    <property type="protein sequence ID" value="SBS93691.1"/>
    <property type="molecule type" value="Genomic_DNA"/>
</dbReference>
<evidence type="ECO:0000256" key="1">
    <source>
        <dbReference type="SAM" id="MobiDB-lite"/>
    </source>
</evidence>
<proteinExistence type="predicted"/>
<dbReference type="VEuPathDB" id="PlasmoDB:PmUG01_01034400"/>
<evidence type="ECO:0000313" key="3">
    <source>
        <dbReference type="EMBL" id="SBS93691.1"/>
    </source>
</evidence>
<name>A0A1A8WQU2_PLAMA</name>
<keyword evidence="2" id="KW-1133">Transmembrane helix</keyword>
<feature type="transmembrane region" description="Helical" evidence="2">
    <location>
        <begin position="460"/>
        <end position="482"/>
    </location>
</feature>
<feature type="compositionally biased region" description="Polar residues" evidence="1">
    <location>
        <begin position="312"/>
        <end position="325"/>
    </location>
</feature>
<accession>A0A1A8WQU2</accession>
<evidence type="ECO:0000256" key="2">
    <source>
        <dbReference type="SAM" id="Phobius"/>
    </source>
</evidence>
<keyword evidence="2" id="KW-0472">Membrane</keyword>
<reference evidence="4" key="1">
    <citation type="submission" date="2016-05" db="EMBL/GenBank/DDBJ databases">
        <authorList>
            <person name="Naeem Raeece"/>
        </authorList>
    </citation>
    <scope>NUCLEOTIDE SEQUENCE [LARGE SCALE GENOMIC DNA]</scope>
</reference>
<dbReference type="Pfam" id="PF05795">
    <property type="entry name" value="Plasmodium_Vir"/>
    <property type="match status" value="1"/>
</dbReference>
<feature type="region of interest" description="Disordered" evidence="1">
    <location>
        <begin position="312"/>
        <end position="339"/>
    </location>
</feature>
<keyword evidence="2" id="KW-0812">Transmembrane</keyword>
<dbReference type="Proteomes" id="UP000078597">
    <property type="component" value="Unassembled WGS sequence"/>
</dbReference>
<protein>
    <submittedName>
        <fullName evidence="3">PIR Superfamily Protein</fullName>
    </submittedName>
</protein>
<sequence>MEQLNYEEILQQLPSNKIYKEFKSEKNVGNNLNCNRFDLVKTKYKDNCINLCKKVARNLKNIPKEDEVWNYSHRCLHYKYWVYEELRKLFEESSSYIDVNSVVSEFRNLQTSITEDYRILNCSYNFDDNILKGLNDKKNKRYLYEYFANYESIKSKDFCISVKVDIYKKYLNSIKDLYNEKKNECCEKNILKCPNYFLNCGDEFDPSKLLAELDSNEKVGCNGLKNITYETTKKKPDSMEFDQDFINSFYFTGCRIPSNERSSTNNEGMPCNLFRANVNVRSGVIGDGGNTEEDVSNSSSKEVQVIISSTYSEMSESQKSTNQLRVSGPVKKNNMSPEEKTDDSIRWYFGKGTLTCQSNASENDDYGLCEYMEELVEEGFFIREEDTGGYKFKKGKNWNPKYLVNIAKTKRRLKSSSSSFRDLGNSQIIMIKKDMQTYSQIPNRQIYSGNYVEYNILRNVFVRISIVVSLVMGFIFIFFLYLKFTPFGSCLGKIKKRKKRYRTNFTVLNQERLQKRFIKRTYRNSSRRRFSVVNVER</sequence>
<dbReference type="InterPro" id="IPR008780">
    <property type="entry name" value="Plasmodium_Vir"/>
</dbReference>
<evidence type="ECO:0000313" key="4">
    <source>
        <dbReference type="Proteomes" id="UP000078597"/>
    </source>
</evidence>
<organism evidence="3 4">
    <name type="scientific">Plasmodium malariae</name>
    <dbReference type="NCBI Taxonomy" id="5858"/>
    <lineage>
        <taxon>Eukaryota</taxon>
        <taxon>Sar</taxon>
        <taxon>Alveolata</taxon>
        <taxon>Apicomplexa</taxon>
        <taxon>Aconoidasida</taxon>
        <taxon>Haemosporida</taxon>
        <taxon>Plasmodiidae</taxon>
        <taxon>Plasmodium</taxon>
        <taxon>Plasmodium (Plasmodium)</taxon>
    </lineage>
</organism>
<dbReference type="AlphaFoldDB" id="A0A1A8WQU2"/>